<evidence type="ECO:0000259" key="8">
    <source>
        <dbReference type="Pfam" id="PF18137"/>
    </source>
</evidence>
<dbReference type="CDD" id="cd20704">
    <property type="entry name" value="Orc3"/>
    <property type="match status" value="1"/>
</dbReference>
<keyword evidence="3" id="KW-0235">DNA replication</keyword>
<evidence type="ECO:0000256" key="4">
    <source>
        <dbReference type="ARBA" id="ARBA00023125"/>
    </source>
</evidence>
<feature type="domain" description="Origin recognition complex subunit 3 N-terminal" evidence="7">
    <location>
        <begin position="48"/>
        <end position="327"/>
    </location>
</feature>
<reference evidence="9" key="3">
    <citation type="submission" date="2015-02" db="EMBL/GenBank/DDBJ databases">
        <title>Evolutionary Origins and Diversification of the Mycorrhizal Mutualists.</title>
        <authorList>
            <consortium name="DOE Joint Genome Institute"/>
            <consortium name="Mycorrhizal Genomics Consortium"/>
            <person name="Kohler A."/>
            <person name="Kuo A."/>
            <person name="Nagy L.G."/>
            <person name="Floudas D."/>
            <person name="Copeland A."/>
            <person name="Barry K.W."/>
            <person name="Cichocki N."/>
            <person name="Veneault-Fourrey C."/>
            <person name="LaButti K."/>
            <person name="Lindquist E.A."/>
            <person name="Lipzen A."/>
            <person name="Lundell T."/>
            <person name="Morin E."/>
            <person name="Murat C."/>
            <person name="Riley R."/>
            <person name="Ohm R."/>
            <person name="Sun H."/>
            <person name="Tunlid A."/>
            <person name="Henrissat B."/>
            <person name="Grigoriev I.V."/>
            <person name="Hibbett D.S."/>
            <person name="Martin F."/>
        </authorList>
    </citation>
    <scope>NUCLEOTIDE SEQUENCE</scope>
    <source>
        <strain evidence="9 11">MAFF 305830</strain>
    </source>
</reference>
<feature type="compositionally biased region" description="Basic and acidic residues" evidence="6">
    <location>
        <begin position="622"/>
        <end position="636"/>
    </location>
</feature>
<dbReference type="PANTHER" id="PTHR12748:SF0">
    <property type="entry name" value="ORIGIN RECOGNITION COMPLEX SUBUNIT 3"/>
    <property type="match status" value="1"/>
</dbReference>
<dbReference type="AlphaFoldDB" id="A0A0C3AKF8"/>
<dbReference type="PANTHER" id="PTHR12748">
    <property type="entry name" value="ORIGIN RECOGNITION COMPLEX SUBUNIT 3"/>
    <property type="match status" value="1"/>
</dbReference>
<accession>A0A0C3AKF8</accession>
<name>A0A0C3AKF8_SERVB</name>
<reference evidence="9 11" key="1">
    <citation type="submission" date="2014-04" db="EMBL/GenBank/DDBJ databases">
        <authorList>
            <consortium name="DOE Joint Genome Institute"/>
            <person name="Kuo A."/>
            <person name="Zuccaro A."/>
            <person name="Kohler A."/>
            <person name="Nagy L.G."/>
            <person name="Floudas D."/>
            <person name="Copeland A."/>
            <person name="Barry K.W."/>
            <person name="Cichocki N."/>
            <person name="Veneault-Fourrey C."/>
            <person name="LaButti K."/>
            <person name="Lindquist E.A."/>
            <person name="Lipzen A."/>
            <person name="Lundell T."/>
            <person name="Morin E."/>
            <person name="Murat C."/>
            <person name="Sun H."/>
            <person name="Tunlid A."/>
            <person name="Henrissat B."/>
            <person name="Grigoriev I.V."/>
            <person name="Hibbett D.S."/>
            <person name="Martin F."/>
            <person name="Nordberg H.P."/>
            <person name="Cantor M.N."/>
            <person name="Hua S.X."/>
        </authorList>
    </citation>
    <scope>NUCLEOTIDE SEQUENCE [LARGE SCALE GENOMIC DNA]</scope>
    <source>
        <strain evidence="9 11">MAFF 305830</strain>
    </source>
</reference>
<dbReference type="Pfam" id="PF07034">
    <property type="entry name" value="ORC3_N"/>
    <property type="match status" value="1"/>
</dbReference>
<sequence length="694" mass="78938">MDIDEDPWSDDEAVTCIPFSPQKGDSTINAALLSYPSSNVSCDLPHGPQERYKIYSETWNTLHASLKETAKRMYAPVLAKVFEVIHSSEEVTDPRKQWIQKLMPTREIPAALVVGDDKQEIFDEIASEVTDSDDAVLSILVPSYFTSLQVVLKAMIEDFVRNHDEKKRRTTSAVAAHDMQLLCSWYTQISRGQEGPKLVVLIQDIEMCSTPVVHDLLHICSNYKTQLPFIFVFGAASSDVMTTMFSRATRTLLSVKRFVMPDEHQMFDFVMQELFFNPVRFPNLFLSGSTLSWLYHSWSSYHNSFNALVSHLQLIYIRHFQNPLTILWRDPQTGLDYLTNPKHLAKDPAAQKFRQLLDRALEPQEGSNEAIIERVSTAASLFRKSIQQALYALQIFREVQAYLRELSPQQHALELSVPFVRVAGQFGDGKLGDISSKLLKRVRLLTGAQLQGLLERIVQVSTRDTETATIADAYSKAIEKIRLALTITGQTDEDAHLKHQLSQDLAVILEQLWQTMSSWKTPPLSQVWRTSDTELPVDILNPSVRSSVLTSLTHPGEYLLHDLRPRKASTKSPKKKREQEDTTNRTADPDICILFSRYINAGRTINVYDWFESFVQGIEATKPRKQEKRSGKDKGKGKPVGNNEEVWRREVYARFMWAVHEMDMLGMLRWSGRGTGKKGAECAGKVVWITPDDS</sequence>
<dbReference type="Pfam" id="PF18137">
    <property type="entry name" value="WHD_ORC"/>
    <property type="match status" value="1"/>
</dbReference>
<comment type="similarity">
    <text evidence="2">Belongs to the ORC3 family.</text>
</comment>
<comment type="subcellular location">
    <subcellularLocation>
        <location evidence="1">Nucleus</location>
    </subcellularLocation>
</comment>
<evidence type="ECO:0000256" key="5">
    <source>
        <dbReference type="ARBA" id="ARBA00023242"/>
    </source>
</evidence>
<feature type="domain" description="Origin recognition complex subunit 3 winged helix C-terminal" evidence="8">
    <location>
        <begin position="545"/>
        <end position="688"/>
    </location>
</feature>
<dbReference type="OrthoDB" id="10265211at2759"/>
<dbReference type="GO" id="GO:0006270">
    <property type="term" value="P:DNA replication initiation"/>
    <property type="evidence" value="ECO:0007669"/>
    <property type="project" value="TreeGrafter"/>
</dbReference>
<dbReference type="HOGENOM" id="CLU_010669_1_0_1"/>
<evidence type="ECO:0000256" key="1">
    <source>
        <dbReference type="ARBA" id="ARBA00004123"/>
    </source>
</evidence>
<dbReference type="InterPro" id="IPR040855">
    <property type="entry name" value="ORC_WH_C"/>
</dbReference>
<dbReference type="InterPro" id="IPR020795">
    <property type="entry name" value="ORC3"/>
</dbReference>
<feature type="compositionally biased region" description="Basic residues" evidence="6">
    <location>
        <begin position="566"/>
        <end position="576"/>
    </location>
</feature>
<proteinExistence type="inferred from homology"/>
<evidence type="ECO:0000313" key="11">
    <source>
        <dbReference type="Proteomes" id="UP000054097"/>
    </source>
</evidence>
<organism evidence="9 11">
    <name type="scientific">Serendipita vermifera MAFF 305830</name>
    <dbReference type="NCBI Taxonomy" id="933852"/>
    <lineage>
        <taxon>Eukaryota</taxon>
        <taxon>Fungi</taxon>
        <taxon>Dikarya</taxon>
        <taxon>Basidiomycota</taxon>
        <taxon>Agaricomycotina</taxon>
        <taxon>Agaricomycetes</taxon>
        <taxon>Sebacinales</taxon>
        <taxon>Serendipitaceae</taxon>
        <taxon>Serendipita</taxon>
    </lineage>
</organism>
<dbReference type="Proteomes" id="UP000054097">
    <property type="component" value="Unassembled WGS sequence"/>
</dbReference>
<keyword evidence="5" id="KW-0539">Nucleus</keyword>
<dbReference type="GO" id="GO:0003688">
    <property type="term" value="F:DNA replication origin binding"/>
    <property type="evidence" value="ECO:0007669"/>
    <property type="project" value="TreeGrafter"/>
</dbReference>
<dbReference type="GO" id="GO:0005656">
    <property type="term" value="C:nuclear pre-replicative complex"/>
    <property type="evidence" value="ECO:0007669"/>
    <property type="project" value="TreeGrafter"/>
</dbReference>
<evidence type="ECO:0000256" key="6">
    <source>
        <dbReference type="SAM" id="MobiDB-lite"/>
    </source>
</evidence>
<dbReference type="STRING" id="933852.A0A0C3AKF8"/>
<reference evidence="11" key="2">
    <citation type="submission" date="2015-01" db="EMBL/GenBank/DDBJ databases">
        <title>Evolutionary Origins and Diversification of the Mycorrhizal Mutualists.</title>
        <authorList>
            <consortium name="DOE Joint Genome Institute"/>
            <consortium name="Mycorrhizal Genomics Consortium"/>
            <person name="Kohler A."/>
            <person name="Kuo A."/>
            <person name="Nagy L.G."/>
            <person name="Floudas D."/>
            <person name="Copeland A."/>
            <person name="Barry K.W."/>
            <person name="Cichocki N."/>
            <person name="Veneault-Fourrey C."/>
            <person name="LaButti K."/>
            <person name="Lindquist E.A."/>
            <person name="Lipzen A."/>
            <person name="Lundell T."/>
            <person name="Morin E."/>
            <person name="Murat C."/>
            <person name="Riley R."/>
            <person name="Ohm R."/>
            <person name="Sun H."/>
            <person name="Tunlid A."/>
            <person name="Henrissat B."/>
            <person name="Grigoriev I.V."/>
            <person name="Hibbett D.S."/>
            <person name="Martin F."/>
        </authorList>
    </citation>
    <scope>NUCLEOTIDE SEQUENCE [LARGE SCALE GENOMIC DNA]</scope>
    <source>
        <strain evidence="10 11">MAFF 305830</strain>
    </source>
</reference>
<feature type="region of interest" description="Disordered" evidence="6">
    <location>
        <begin position="622"/>
        <end position="642"/>
    </location>
</feature>
<dbReference type="EMBL" id="KN824296">
    <property type="protein sequence ID" value="KIM27941.1"/>
    <property type="molecule type" value="Genomic_DNA"/>
</dbReference>
<protein>
    <submittedName>
        <fullName evidence="9">Uncharacterized protein</fullName>
    </submittedName>
</protein>
<evidence type="ECO:0000256" key="3">
    <source>
        <dbReference type="ARBA" id="ARBA00022705"/>
    </source>
</evidence>
<evidence type="ECO:0000259" key="7">
    <source>
        <dbReference type="Pfam" id="PF07034"/>
    </source>
</evidence>
<dbReference type="EMBL" id="KN824318">
    <property type="protein sequence ID" value="KIM25045.1"/>
    <property type="molecule type" value="Genomic_DNA"/>
</dbReference>
<evidence type="ECO:0000256" key="2">
    <source>
        <dbReference type="ARBA" id="ARBA00010977"/>
    </source>
</evidence>
<dbReference type="InterPro" id="IPR045667">
    <property type="entry name" value="ORC3_N"/>
</dbReference>
<evidence type="ECO:0000313" key="9">
    <source>
        <dbReference type="EMBL" id="KIM25045.1"/>
    </source>
</evidence>
<evidence type="ECO:0000313" key="10">
    <source>
        <dbReference type="EMBL" id="KIM27941.1"/>
    </source>
</evidence>
<keyword evidence="11" id="KW-1185">Reference proteome</keyword>
<feature type="region of interest" description="Disordered" evidence="6">
    <location>
        <begin position="562"/>
        <end position="584"/>
    </location>
</feature>
<keyword evidence="4" id="KW-0238">DNA-binding</keyword>
<gene>
    <name evidence="10" type="ORF">M408DRAFT_329848</name>
    <name evidence="9" type="ORF">M408DRAFT_331503</name>
</gene>
<dbReference type="GO" id="GO:0005664">
    <property type="term" value="C:nuclear origin of replication recognition complex"/>
    <property type="evidence" value="ECO:0007669"/>
    <property type="project" value="InterPro"/>
</dbReference>
<dbReference type="GO" id="GO:0031261">
    <property type="term" value="C:DNA replication preinitiation complex"/>
    <property type="evidence" value="ECO:0007669"/>
    <property type="project" value="TreeGrafter"/>
</dbReference>